<dbReference type="RefSeq" id="WP_089814190.1">
    <property type="nucleotide sequence ID" value="NZ_FOZK01000001.1"/>
</dbReference>
<dbReference type="Proteomes" id="UP000199062">
    <property type="component" value="Unassembled WGS sequence"/>
</dbReference>
<organism evidence="1 2">
    <name type="scientific">Halomicrobium zhouii</name>
    <dbReference type="NCBI Taxonomy" id="767519"/>
    <lineage>
        <taxon>Archaea</taxon>
        <taxon>Methanobacteriati</taxon>
        <taxon>Methanobacteriota</taxon>
        <taxon>Stenosarchaea group</taxon>
        <taxon>Halobacteria</taxon>
        <taxon>Halobacteriales</taxon>
        <taxon>Haloarculaceae</taxon>
        <taxon>Halomicrobium</taxon>
    </lineage>
</organism>
<sequence length="173" mass="18883">MRRRGQLVLVAAVIIAVAMIPMVLAYLQLGYHADVRASGAHDDPSTEARSVLVRSVHSASVDVPGTFRWSSRDAAVNAVRSDLDPRLSTVETARVDEGIHRNVTYNQTLASRWSSANCPTGPDRQFGSCEAIDGVVVQERAGWTHVLAVAFDLVTDTRRQHTELSTVVRAGYE</sequence>
<dbReference type="InterPro" id="IPR055685">
    <property type="entry name" value="DUF7261"/>
</dbReference>
<dbReference type="EMBL" id="FOZK01000001">
    <property type="protein sequence ID" value="SFR90951.1"/>
    <property type="molecule type" value="Genomic_DNA"/>
</dbReference>
<reference evidence="1 2" key="1">
    <citation type="submission" date="2016-10" db="EMBL/GenBank/DDBJ databases">
        <authorList>
            <person name="de Groot N.N."/>
        </authorList>
    </citation>
    <scope>NUCLEOTIDE SEQUENCE [LARGE SCALE GENOMIC DNA]</scope>
    <source>
        <strain evidence="1 2">CGMCC 1.10457</strain>
    </source>
</reference>
<dbReference type="STRING" id="767519.SAMN05216559_0858"/>
<gene>
    <name evidence="1" type="ORF">SAMN05216559_0858</name>
</gene>
<dbReference type="AlphaFoldDB" id="A0A1I6KIB7"/>
<dbReference type="Pfam" id="PF23922">
    <property type="entry name" value="DUF7261"/>
    <property type="match status" value="1"/>
</dbReference>
<keyword evidence="2" id="KW-1185">Reference proteome</keyword>
<evidence type="ECO:0000313" key="2">
    <source>
        <dbReference type="Proteomes" id="UP000199062"/>
    </source>
</evidence>
<accession>A0A1I6KIB7</accession>
<dbReference type="OrthoDB" id="307144at2157"/>
<proteinExistence type="predicted"/>
<protein>
    <submittedName>
        <fullName evidence="1">Uncharacterized protein</fullName>
    </submittedName>
</protein>
<evidence type="ECO:0000313" key="1">
    <source>
        <dbReference type="EMBL" id="SFR90951.1"/>
    </source>
</evidence>
<name>A0A1I6KIB7_9EURY</name>